<name>A0A0V1N3S9_9BILA</name>
<dbReference type="AlphaFoldDB" id="A0A0V1N3S9"/>
<reference evidence="1 2" key="1">
    <citation type="submission" date="2015-01" db="EMBL/GenBank/DDBJ databases">
        <title>Evolution of Trichinella species and genotypes.</title>
        <authorList>
            <person name="Korhonen P.K."/>
            <person name="Edoardo P."/>
            <person name="Giuseppe L.R."/>
            <person name="Gasser R.B."/>
        </authorList>
    </citation>
    <scope>NUCLEOTIDE SEQUENCE [LARGE SCALE GENOMIC DNA]</scope>
    <source>
        <strain evidence="1">ISS1980</strain>
    </source>
</reference>
<dbReference type="EMBL" id="JYDO01000012">
    <property type="protein sequence ID" value="KRZ78559.1"/>
    <property type="molecule type" value="Genomic_DNA"/>
</dbReference>
<sequence length="62" mass="7121">MFQNAESKNNSHSGQCLSKISLANCFQNFKFKIFNSFELINDSAKKYLPHASNASKFICYHQ</sequence>
<organism evidence="1 2">
    <name type="scientific">Trichinella papuae</name>
    <dbReference type="NCBI Taxonomy" id="268474"/>
    <lineage>
        <taxon>Eukaryota</taxon>
        <taxon>Metazoa</taxon>
        <taxon>Ecdysozoa</taxon>
        <taxon>Nematoda</taxon>
        <taxon>Enoplea</taxon>
        <taxon>Dorylaimia</taxon>
        <taxon>Trichinellida</taxon>
        <taxon>Trichinellidae</taxon>
        <taxon>Trichinella</taxon>
    </lineage>
</organism>
<evidence type="ECO:0000313" key="1">
    <source>
        <dbReference type="EMBL" id="KRZ78559.1"/>
    </source>
</evidence>
<gene>
    <name evidence="1" type="ORF">T10_3958</name>
</gene>
<accession>A0A0V1N3S9</accession>
<comment type="caution">
    <text evidence="1">The sequence shown here is derived from an EMBL/GenBank/DDBJ whole genome shotgun (WGS) entry which is preliminary data.</text>
</comment>
<dbReference type="Proteomes" id="UP000054843">
    <property type="component" value="Unassembled WGS sequence"/>
</dbReference>
<proteinExistence type="predicted"/>
<evidence type="ECO:0000313" key="2">
    <source>
        <dbReference type="Proteomes" id="UP000054843"/>
    </source>
</evidence>
<protein>
    <submittedName>
        <fullName evidence="1">Uncharacterized protein</fullName>
    </submittedName>
</protein>
<keyword evidence="2" id="KW-1185">Reference proteome</keyword>